<dbReference type="SUPFAM" id="SSF51246">
    <property type="entry name" value="Rudiment single hybrid motif"/>
    <property type="match status" value="1"/>
</dbReference>
<feature type="domain" description="ATP-grasp" evidence="8">
    <location>
        <begin position="120"/>
        <end position="305"/>
    </location>
</feature>
<dbReference type="InterPro" id="IPR011054">
    <property type="entry name" value="Rudment_hybrid_motif"/>
</dbReference>
<comment type="catalytic activity">
    <reaction evidence="5 6">
        <text>5-amino-1-(5-phospho-beta-D-ribosyl)imidazole + hydrogencarbonate + ATP = 5-carboxyamino-1-(5-phospho-D-ribosyl)imidazole + ADP + phosphate + 2 H(+)</text>
        <dbReference type="Rhea" id="RHEA:19317"/>
        <dbReference type="ChEBI" id="CHEBI:15378"/>
        <dbReference type="ChEBI" id="CHEBI:17544"/>
        <dbReference type="ChEBI" id="CHEBI:30616"/>
        <dbReference type="ChEBI" id="CHEBI:43474"/>
        <dbReference type="ChEBI" id="CHEBI:58730"/>
        <dbReference type="ChEBI" id="CHEBI:137981"/>
        <dbReference type="ChEBI" id="CHEBI:456216"/>
        <dbReference type="EC" id="6.3.4.18"/>
    </reaction>
</comment>
<dbReference type="SUPFAM" id="SSF56059">
    <property type="entry name" value="Glutathione synthetase ATP-binding domain-like"/>
    <property type="match status" value="1"/>
</dbReference>
<dbReference type="InterPro" id="IPR011761">
    <property type="entry name" value="ATP-grasp"/>
</dbReference>
<feature type="binding site" evidence="5">
    <location>
        <begin position="275"/>
        <end position="276"/>
    </location>
    <ligand>
        <name>ATP</name>
        <dbReference type="ChEBI" id="CHEBI:30616"/>
    </ligand>
</feature>
<dbReference type="GO" id="GO:0046872">
    <property type="term" value="F:metal ion binding"/>
    <property type="evidence" value="ECO:0007669"/>
    <property type="project" value="InterPro"/>
</dbReference>
<accession>V4GTR1</accession>
<comment type="pathway">
    <text evidence="5 6">Purine metabolism; IMP biosynthesis via de novo pathway; 5-amino-1-(5-phospho-D-ribosyl)imidazole-4-carboxylate from 5-amino-1-(5-phospho-D-ribosyl)imidazole (N5-CAIR route): step 1/2.</text>
</comment>
<feature type="region of interest" description="Disordered" evidence="7">
    <location>
        <begin position="410"/>
        <end position="430"/>
    </location>
</feature>
<dbReference type="Pfam" id="PF17769">
    <property type="entry name" value="PurK_C"/>
    <property type="match status" value="1"/>
</dbReference>
<evidence type="ECO:0000256" key="3">
    <source>
        <dbReference type="ARBA" id="ARBA00022840"/>
    </source>
</evidence>
<comment type="similarity">
    <text evidence="5 6">Belongs to the PurK/PurT family.</text>
</comment>
<evidence type="ECO:0000256" key="5">
    <source>
        <dbReference type="HAMAP-Rule" id="MF_01928"/>
    </source>
</evidence>
<dbReference type="GO" id="GO:0004638">
    <property type="term" value="F:phosphoribosylaminoimidazole carboxylase activity"/>
    <property type="evidence" value="ECO:0007669"/>
    <property type="project" value="InterPro"/>
</dbReference>
<feature type="binding site" evidence="5">
    <location>
        <begin position="192"/>
        <end position="195"/>
    </location>
    <ligand>
        <name>ATP</name>
        <dbReference type="ChEBI" id="CHEBI:30616"/>
    </ligand>
</feature>
<dbReference type="EMBL" id="ASGZ01000028">
    <property type="protein sequence ID" value="ESP88506.1"/>
    <property type="molecule type" value="Genomic_DNA"/>
</dbReference>
<evidence type="ECO:0000256" key="7">
    <source>
        <dbReference type="SAM" id="MobiDB-lite"/>
    </source>
</evidence>
<dbReference type="InterPro" id="IPR003135">
    <property type="entry name" value="ATP-grasp_carboxylate-amine"/>
</dbReference>
<dbReference type="HAMAP" id="MF_01928">
    <property type="entry name" value="PurK"/>
    <property type="match status" value="1"/>
</dbReference>
<evidence type="ECO:0000313" key="10">
    <source>
        <dbReference type="Proteomes" id="UP000017840"/>
    </source>
</evidence>
<dbReference type="InterPro" id="IPR005875">
    <property type="entry name" value="PurK"/>
</dbReference>
<proteinExistence type="inferred from homology"/>
<feature type="binding site" evidence="5">
    <location>
        <position position="200"/>
    </location>
    <ligand>
        <name>ATP</name>
        <dbReference type="ChEBI" id="CHEBI:30616"/>
    </ligand>
</feature>
<keyword evidence="10" id="KW-1185">Reference proteome</keyword>
<dbReference type="InterPro" id="IPR040686">
    <property type="entry name" value="PurK_C"/>
</dbReference>
<dbReference type="UniPathway" id="UPA00074">
    <property type="reaction ID" value="UER00942"/>
</dbReference>
<comment type="function">
    <text evidence="5">Catalyzes the ATP-dependent conversion of 5-aminoimidazole ribonucleotide (AIR) and HCO(3)(-) to N5-carboxyaminoimidazole ribonucleotide (N5-CAIR).</text>
</comment>
<dbReference type="InterPro" id="IPR016185">
    <property type="entry name" value="PreATP-grasp_dom_sf"/>
</dbReference>
<dbReference type="NCBIfam" id="NF004679">
    <property type="entry name" value="PRK06019.1-5"/>
    <property type="match status" value="1"/>
</dbReference>
<dbReference type="SUPFAM" id="SSF52440">
    <property type="entry name" value="PreATP-grasp domain"/>
    <property type="match status" value="1"/>
</dbReference>
<keyword evidence="3 5" id="KW-0067">ATP-binding</keyword>
<organism evidence="9 10">
    <name type="scientific">Candidatus Halobonum tyrrellensis G22</name>
    <dbReference type="NCBI Taxonomy" id="1324957"/>
    <lineage>
        <taxon>Archaea</taxon>
        <taxon>Methanobacteriati</taxon>
        <taxon>Methanobacteriota</taxon>
        <taxon>Stenosarchaea group</taxon>
        <taxon>Halobacteria</taxon>
        <taxon>Halobacteriales</taxon>
        <taxon>Haloferacaceae</taxon>
        <taxon>Candidatus Halobonum</taxon>
    </lineage>
</organism>
<feature type="binding site" evidence="5">
    <location>
        <position position="155"/>
    </location>
    <ligand>
        <name>ATP</name>
        <dbReference type="ChEBI" id="CHEBI:30616"/>
    </ligand>
</feature>
<dbReference type="Gene3D" id="3.30.470.20">
    <property type="entry name" value="ATP-grasp fold, B domain"/>
    <property type="match status" value="1"/>
</dbReference>
<dbReference type="GO" id="GO:0005524">
    <property type="term" value="F:ATP binding"/>
    <property type="evidence" value="ECO:0007669"/>
    <property type="project" value="UniProtKB-UniRule"/>
</dbReference>
<dbReference type="AlphaFoldDB" id="V4GTR1"/>
<gene>
    <name evidence="5 6" type="primary">purK</name>
    <name evidence="9" type="ORF">K933_08602</name>
</gene>
<evidence type="ECO:0000313" key="9">
    <source>
        <dbReference type="EMBL" id="ESP88506.1"/>
    </source>
</evidence>
<dbReference type="eggNOG" id="arCOG01597">
    <property type="taxonomic scope" value="Archaea"/>
</dbReference>
<protein>
    <recommendedName>
        <fullName evidence="5 6">N5-carboxyaminoimidazole ribonucleotide synthase</fullName>
        <shortName evidence="5 6">N5-CAIR synthase</shortName>
        <ecNumber evidence="5 6">6.3.4.18</ecNumber>
    </recommendedName>
    <alternativeName>
        <fullName evidence="5 6">5-(carboxyamino)imidazole ribonucleotide synthetase</fullName>
    </alternativeName>
</protein>
<dbReference type="Gene3D" id="3.30.1490.20">
    <property type="entry name" value="ATP-grasp fold, A domain"/>
    <property type="match status" value="1"/>
</dbReference>
<feature type="compositionally biased region" description="Low complexity" evidence="7">
    <location>
        <begin position="417"/>
        <end position="430"/>
    </location>
</feature>
<evidence type="ECO:0000256" key="1">
    <source>
        <dbReference type="ARBA" id="ARBA00022741"/>
    </source>
</evidence>
<dbReference type="InterPro" id="IPR013815">
    <property type="entry name" value="ATP_grasp_subdomain_1"/>
</dbReference>
<dbReference type="GO" id="GO:0006189">
    <property type="term" value="P:'de novo' IMP biosynthetic process"/>
    <property type="evidence" value="ECO:0007669"/>
    <property type="project" value="UniProtKB-UniRule"/>
</dbReference>
<reference evidence="9 10" key="1">
    <citation type="journal article" date="2013" name="Genome Announc.">
        <title>Draft Genome Sequence of 'Candidatus Halobonum tyrrellensis' Strain G22, Isolated from the Hypersaline Waters of Lake Tyrrell, Australia.</title>
        <authorList>
            <person name="Ugalde J.A."/>
            <person name="Narasingarao P."/>
            <person name="Kuo S."/>
            <person name="Podell S."/>
            <person name="Allen E.E."/>
        </authorList>
    </citation>
    <scope>NUCLEOTIDE SEQUENCE [LARGE SCALE GENOMIC DNA]</scope>
    <source>
        <strain evidence="9 10">G22</strain>
    </source>
</reference>
<dbReference type="PANTHER" id="PTHR11609">
    <property type="entry name" value="PURINE BIOSYNTHESIS PROTEIN 6/7, PUR6/7"/>
    <property type="match status" value="1"/>
</dbReference>
<feature type="binding site" evidence="5">
    <location>
        <position position="222"/>
    </location>
    <ligand>
        <name>ATP</name>
        <dbReference type="ChEBI" id="CHEBI:30616"/>
    </ligand>
</feature>
<keyword evidence="5 6" id="KW-0436">Ligase</keyword>
<name>V4GTR1_9EURY</name>
<comment type="caution">
    <text evidence="9">The sequence shown here is derived from an EMBL/GenBank/DDBJ whole genome shotgun (WGS) entry which is preliminary data.</text>
</comment>
<comment type="function">
    <text evidence="6">Catalyzes the ATP-dependent conversion of 5-aminoimidazole ribonucleotide (AIR) and HCO(3)- to N5-carboxyaminoimidazole ribonucleotide (N5-CAIR).</text>
</comment>
<dbReference type="GO" id="GO:0034028">
    <property type="term" value="F:5-(carboxyamino)imidazole ribonucleotide synthase activity"/>
    <property type="evidence" value="ECO:0007669"/>
    <property type="project" value="UniProtKB-UniRule"/>
</dbReference>
<evidence type="ECO:0000256" key="6">
    <source>
        <dbReference type="RuleBase" id="RU361200"/>
    </source>
</evidence>
<dbReference type="NCBIfam" id="TIGR01161">
    <property type="entry name" value="purK"/>
    <property type="match status" value="1"/>
</dbReference>
<dbReference type="Proteomes" id="UP000017840">
    <property type="component" value="Unassembled WGS sequence"/>
</dbReference>
<keyword evidence="1 5" id="KW-0547">Nucleotide-binding</keyword>
<evidence type="ECO:0000256" key="4">
    <source>
        <dbReference type="ARBA" id="ARBA00022842"/>
    </source>
</evidence>
<dbReference type="Pfam" id="PF02222">
    <property type="entry name" value="ATP-grasp"/>
    <property type="match status" value="1"/>
</dbReference>
<keyword evidence="2 5" id="KW-0658">Purine biosynthesis</keyword>
<dbReference type="Pfam" id="PF22660">
    <property type="entry name" value="RS_preATP-grasp-like"/>
    <property type="match status" value="1"/>
</dbReference>
<sequence length="430" mass="44993">MHRVGEVAVVTPTCPAPTLGVVGGGQLGRMLAEAAAPLGVDVVVLDPTPDCPAARVADQVEGAFDDPDAVRELAARADLLTLEIELADPDVLEEVHAEYDVPVHPDPDTLRTIQDKLVQKRTLADAGVPVPEFVAVDDAAELEAAAERFGGVMLKARTGGYDGRGNLPVDPGDDYAAALDEVGARAGGAMAEAFVDFDREVSVIGVRGDGETDAFPLGENLHEAEILRETVVPARSDPAVAARAREVALDTLAELDGRGVFGIELFERDGEILLNEVAPRPHNSGHWTIEGAVTSQFEQHVRAVLGWPLGATDARAPTVSANVLGTVDESRPARLEGVGSTLAAGDAHLHWYGKREVRPLRKMGHLTLCGSADATAADEAADAGDGDATAATDDLLARARDLRDDLSFGRVEETADGADATAATDGEADR</sequence>
<dbReference type="STRING" id="1324957.K933_08602"/>
<comment type="caution">
    <text evidence="5">Lacks conserved residue(s) required for the propagation of feature annotation.</text>
</comment>
<dbReference type="PROSITE" id="PS50975">
    <property type="entry name" value="ATP_GRASP"/>
    <property type="match status" value="1"/>
</dbReference>
<dbReference type="Gene3D" id="3.40.50.20">
    <property type="match status" value="1"/>
</dbReference>
<evidence type="ECO:0000256" key="2">
    <source>
        <dbReference type="ARBA" id="ARBA00022755"/>
    </source>
</evidence>
<dbReference type="PANTHER" id="PTHR11609:SF5">
    <property type="entry name" value="PHOSPHORIBOSYLAMINOIMIDAZOLE CARBOXYLASE"/>
    <property type="match status" value="1"/>
</dbReference>
<keyword evidence="4" id="KW-0460">Magnesium</keyword>
<dbReference type="EC" id="6.3.4.18" evidence="5 6"/>
<comment type="subunit">
    <text evidence="5">Homodimer.</text>
</comment>
<dbReference type="InterPro" id="IPR054350">
    <property type="entry name" value="PurT/PurK_preATP-grasp"/>
</dbReference>
<dbReference type="PATRIC" id="fig|1324957.4.peg.1746"/>
<evidence type="ECO:0000259" key="8">
    <source>
        <dbReference type="PROSITE" id="PS50975"/>
    </source>
</evidence>
<feature type="binding site" evidence="5">
    <location>
        <position position="116"/>
    </location>
    <ligand>
        <name>ATP</name>
        <dbReference type="ChEBI" id="CHEBI:30616"/>
    </ligand>
</feature>